<keyword evidence="5" id="KW-0283">Flagellar rotation</keyword>
<keyword evidence="4" id="KW-0812">Transmembrane</keyword>
<accession>A0A644WMX3</accession>
<dbReference type="InterPro" id="IPR005503">
    <property type="entry name" value="FliL"/>
</dbReference>
<dbReference type="GO" id="GO:0006935">
    <property type="term" value="P:chemotaxis"/>
    <property type="evidence" value="ECO:0007669"/>
    <property type="project" value="UniProtKB-KW"/>
</dbReference>
<dbReference type="GO" id="GO:0009425">
    <property type="term" value="C:bacterial-type flagellum basal body"/>
    <property type="evidence" value="ECO:0007669"/>
    <property type="project" value="InterPro"/>
</dbReference>
<evidence type="ECO:0000256" key="3">
    <source>
        <dbReference type="ARBA" id="ARBA00022500"/>
    </source>
</evidence>
<keyword evidence="3" id="KW-0145">Chemotaxis</keyword>
<evidence type="ECO:0008006" key="9">
    <source>
        <dbReference type="Google" id="ProtNLM"/>
    </source>
</evidence>
<protein>
    <recommendedName>
        <fullName evidence="9">Flagellar protein FliL</fullName>
    </recommendedName>
</protein>
<dbReference type="AlphaFoldDB" id="A0A644WMX3"/>
<keyword evidence="7" id="KW-0472">Membrane</keyword>
<organism evidence="8">
    <name type="scientific">bioreactor metagenome</name>
    <dbReference type="NCBI Taxonomy" id="1076179"/>
    <lineage>
        <taxon>unclassified sequences</taxon>
        <taxon>metagenomes</taxon>
        <taxon>ecological metagenomes</taxon>
    </lineage>
</organism>
<name>A0A644WMX3_9ZZZZ</name>
<dbReference type="Pfam" id="PF03748">
    <property type="entry name" value="FliL"/>
    <property type="match status" value="1"/>
</dbReference>
<comment type="caution">
    <text evidence="8">The sequence shown here is derived from an EMBL/GenBank/DDBJ whole genome shotgun (WGS) entry which is preliminary data.</text>
</comment>
<sequence>MKRILLFLILAILLLSLGFGGGVFAGRMWLSPEGGSSGTEIEEPGPVFFVGDFISNLAGAGNHVANFKLSMEMSGPKALEMISSPNWLARVKNEVILLTKDRVFEDLTSAEGILSLAEDIKRTVNAIMPPVRDKVPVVRVLFEGFVLQ</sequence>
<keyword evidence="2" id="KW-1003">Cell membrane</keyword>
<reference evidence="8" key="1">
    <citation type="submission" date="2019-08" db="EMBL/GenBank/DDBJ databases">
        <authorList>
            <person name="Kucharzyk K."/>
            <person name="Murdoch R.W."/>
            <person name="Higgins S."/>
            <person name="Loffler F."/>
        </authorList>
    </citation>
    <scope>NUCLEOTIDE SEQUENCE</scope>
</reference>
<gene>
    <name evidence="8" type="ORF">SDC9_51554</name>
</gene>
<evidence type="ECO:0000256" key="5">
    <source>
        <dbReference type="ARBA" id="ARBA00022779"/>
    </source>
</evidence>
<evidence type="ECO:0000313" key="8">
    <source>
        <dbReference type="EMBL" id="MPM05266.1"/>
    </source>
</evidence>
<evidence type="ECO:0000256" key="7">
    <source>
        <dbReference type="ARBA" id="ARBA00023136"/>
    </source>
</evidence>
<proteinExistence type="predicted"/>
<keyword evidence="6" id="KW-1133">Transmembrane helix</keyword>
<comment type="subcellular location">
    <subcellularLocation>
        <location evidence="1">Cell membrane</location>
        <topology evidence="1">Single-pass membrane protein</topology>
    </subcellularLocation>
</comment>
<dbReference type="GO" id="GO:0005886">
    <property type="term" value="C:plasma membrane"/>
    <property type="evidence" value="ECO:0007669"/>
    <property type="project" value="UniProtKB-SubCell"/>
</dbReference>
<dbReference type="GO" id="GO:0071973">
    <property type="term" value="P:bacterial-type flagellum-dependent cell motility"/>
    <property type="evidence" value="ECO:0007669"/>
    <property type="project" value="InterPro"/>
</dbReference>
<evidence type="ECO:0000256" key="6">
    <source>
        <dbReference type="ARBA" id="ARBA00022989"/>
    </source>
</evidence>
<evidence type="ECO:0000256" key="2">
    <source>
        <dbReference type="ARBA" id="ARBA00022475"/>
    </source>
</evidence>
<evidence type="ECO:0000256" key="4">
    <source>
        <dbReference type="ARBA" id="ARBA00022692"/>
    </source>
</evidence>
<evidence type="ECO:0000256" key="1">
    <source>
        <dbReference type="ARBA" id="ARBA00004162"/>
    </source>
</evidence>
<dbReference type="EMBL" id="VSSQ01001116">
    <property type="protein sequence ID" value="MPM05266.1"/>
    <property type="molecule type" value="Genomic_DNA"/>
</dbReference>